<dbReference type="AlphaFoldDB" id="A0A9D8KEJ1"/>
<organism evidence="1 2">
    <name type="scientific">Candidatus Zymogenus saltonus</name>
    <dbReference type="NCBI Taxonomy" id="2844893"/>
    <lineage>
        <taxon>Bacteria</taxon>
        <taxon>Deltaproteobacteria</taxon>
        <taxon>Candidatus Zymogenia</taxon>
        <taxon>Candidatus Zymogeniales</taxon>
        <taxon>Candidatus Zymogenaceae</taxon>
        <taxon>Candidatus Zymogenus</taxon>
    </lineage>
</organism>
<reference evidence="1" key="1">
    <citation type="journal article" date="2021" name="Environ. Microbiol.">
        <title>Genomic characterization of three novel Desulfobacterota classes expand the metabolic and phylogenetic diversity of the phylum.</title>
        <authorList>
            <person name="Murphy C.L."/>
            <person name="Biggerstaff J."/>
            <person name="Eichhorn A."/>
            <person name="Ewing E."/>
            <person name="Shahan R."/>
            <person name="Soriano D."/>
            <person name="Stewart S."/>
            <person name="VanMol K."/>
            <person name="Walker R."/>
            <person name="Walters P."/>
            <person name="Elshahed M.S."/>
            <person name="Youssef N.H."/>
        </authorList>
    </citation>
    <scope>NUCLEOTIDE SEQUENCE</scope>
    <source>
        <strain evidence="1">Zod_Metabat.24</strain>
    </source>
</reference>
<reference evidence="1" key="2">
    <citation type="submission" date="2021-01" db="EMBL/GenBank/DDBJ databases">
        <authorList>
            <person name="Hahn C.R."/>
            <person name="Youssef N.H."/>
            <person name="Elshahed M."/>
        </authorList>
    </citation>
    <scope>NUCLEOTIDE SEQUENCE</scope>
    <source>
        <strain evidence="1">Zod_Metabat.24</strain>
    </source>
</reference>
<dbReference type="InterPro" id="IPR056510">
    <property type="entry name" value="WapI"/>
</dbReference>
<sequence>MNQPPAKARLTSRDESITFVLEASDREFPGIKDYWDGNWILVRLMMEIPGLNIDFTDPCIRTDELETFLEDLKGLSIGHSLTAESSFSEPILYINLQIPEPGSDIVLGRIDITLFSDEGAASVAVEMDIDYDAVEMFTQGIEDILREYPVVARETH</sequence>
<comment type="caution">
    <text evidence="1">The sequence shown here is derived from an EMBL/GenBank/DDBJ whole genome shotgun (WGS) entry which is preliminary data.</text>
</comment>
<dbReference type="Proteomes" id="UP000809273">
    <property type="component" value="Unassembled WGS sequence"/>
</dbReference>
<gene>
    <name evidence="1" type="ORF">JW984_07500</name>
</gene>
<dbReference type="Pfam" id="PF24716">
    <property type="entry name" value="WapI"/>
    <property type="match status" value="1"/>
</dbReference>
<evidence type="ECO:0000313" key="1">
    <source>
        <dbReference type="EMBL" id="MBN1573022.1"/>
    </source>
</evidence>
<evidence type="ECO:0000313" key="2">
    <source>
        <dbReference type="Proteomes" id="UP000809273"/>
    </source>
</evidence>
<protein>
    <submittedName>
        <fullName evidence="1">Uncharacterized protein</fullName>
    </submittedName>
</protein>
<dbReference type="EMBL" id="JAFGIX010000035">
    <property type="protein sequence ID" value="MBN1573022.1"/>
    <property type="molecule type" value="Genomic_DNA"/>
</dbReference>
<accession>A0A9D8KEJ1</accession>
<name>A0A9D8KEJ1_9DELT</name>
<proteinExistence type="predicted"/>